<dbReference type="EMBL" id="CP036263">
    <property type="protein sequence ID" value="QDS99169.1"/>
    <property type="molecule type" value="Genomic_DNA"/>
</dbReference>
<evidence type="ECO:0000256" key="3">
    <source>
        <dbReference type="ARBA" id="ARBA00022723"/>
    </source>
</evidence>
<evidence type="ECO:0000256" key="2">
    <source>
        <dbReference type="ARBA" id="ARBA00008779"/>
    </source>
</evidence>
<dbReference type="CDD" id="cd16030">
    <property type="entry name" value="iduronate-2-sulfatase"/>
    <property type="match status" value="1"/>
</dbReference>
<organism evidence="8 9">
    <name type="scientific">Adhaeretor mobilis</name>
    <dbReference type="NCBI Taxonomy" id="1930276"/>
    <lineage>
        <taxon>Bacteria</taxon>
        <taxon>Pseudomonadati</taxon>
        <taxon>Planctomycetota</taxon>
        <taxon>Planctomycetia</taxon>
        <taxon>Pirellulales</taxon>
        <taxon>Lacipirellulaceae</taxon>
        <taxon>Adhaeretor</taxon>
    </lineage>
</organism>
<dbReference type="GO" id="GO:0047753">
    <property type="term" value="F:choline-sulfatase activity"/>
    <property type="evidence" value="ECO:0007669"/>
    <property type="project" value="UniProtKB-EC"/>
</dbReference>
<dbReference type="OrthoDB" id="236884at2"/>
<evidence type="ECO:0000313" key="8">
    <source>
        <dbReference type="EMBL" id="QDS99169.1"/>
    </source>
</evidence>
<evidence type="ECO:0000259" key="7">
    <source>
        <dbReference type="Pfam" id="PF00884"/>
    </source>
</evidence>
<keyword evidence="9" id="KW-1185">Reference proteome</keyword>
<reference evidence="8 9" key="1">
    <citation type="submission" date="2019-02" db="EMBL/GenBank/DDBJ databases">
        <title>Deep-cultivation of Planctomycetes and their phenomic and genomic characterization uncovers novel biology.</title>
        <authorList>
            <person name="Wiegand S."/>
            <person name="Jogler M."/>
            <person name="Boedeker C."/>
            <person name="Pinto D."/>
            <person name="Vollmers J."/>
            <person name="Rivas-Marin E."/>
            <person name="Kohn T."/>
            <person name="Peeters S.H."/>
            <person name="Heuer A."/>
            <person name="Rast P."/>
            <person name="Oberbeckmann S."/>
            <person name="Bunk B."/>
            <person name="Jeske O."/>
            <person name="Meyerdierks A."/>
            <person name="Storesund J.E."/>
            <person name="Kallscheuer N."/>
            <person name="Luecker S."/>
            <person name="Lage O.M."/>
            <person name="Pohl T."/>
            <person name="Merkel B.J."/>
            <person name="Hornburger P."/>
            <person name="Mueller R.-W."/>
            <person name="Bruemmer F."/>
            <person name="Labrenz M."/>
            <person name="Spormann A.M."/>
            <person name="Op den Camp H."/>
            <person name="Overmann J."/>
            <person name="Amann R."/>
            <person name="Jetten M.S.M."/>
            <person name="Mascher T."/>
            <person name="Medema M.H."/>
            <person name="Devos D.P."/>
            <person name="Kaster A.-K."/>
            <person name="Ovreas L."/>
            <person name="Rohde M."/>
            <person name="Galperin M.Y."/>
            <person name="Jogler C."/>
        </authorList>
    </citation>
    <scope>NUCLEOTIDE SEQUENCE [LARGE SCALE GENOMIC DNA]</scope>
    <source>
        <strain evidence="8 9">HG15A2</strain>
    </source>
</reference>
<dbReference type="Gene3D" id="3.40.720.10">
    <property type="entry name" value="Alkaline Phosphatase, subunit A"/>
    <property type="match status" value="1"/>
</dbReference>
<name>A0A517MWC7_9BACT</name>
<dbReference type="GO" id="GO:0005737">
    <property type="term" value="C:cytoplasm"/>
    <property type="evidence" value="ECO:0007669"/>
    <property type="project" value="TreeGrafter"/>
</dbReference>
<dbReference type="InterPro" id="IPR017850">
    <property type="entry name" value="Alkaline_phosphatase_core_sf"/>
</dbReference>
<dbReference type="EC" id="3.1.6.6" evidence="8"/>
<evidence type="ECO:0000256" key="4">
    <source>
        <dbReference type="ARBA" id="ARBA00022729"/>
    </source>
</evidence>
<dbReference type="PANTHER" id="PTHR45953:SF1">
    <property type="entry name" value="IDURONATE 2-SULFATASE"/>
    <property type="match status" value="1"/>
</dbReference>
<protein>
    <submittedName>
        <fullName evidence="8">Choline-sulfatase</fullName>
        <ecNumber evidence="8">3.1.6.6</ecNumber>
    </submittedName>
</protein>
<dbReference type="AlphaFoldDB" id="A0A517MWC7"/>
<dbReference type="InterPro" id="IPR035874">
    <property type="entry name" value="IDS"/>
</dbReference>
<dbReference type="InterPro" id="IPR000917">
    <property type="entry name" value="Sulfatase_N"/>
</dbReference>
<sequence>MFSRSRFVLKKIMALIRTVSIVLIAFVVLSTAKTFARPNVLFISVDDMNDWVGFLEGHPQVKTPNMDRLAKRGVVFSNAHCAAPLCGPSRAAVFSGRQPFNTGVVNNQQQIRKLHPSLVLLPLHFHAQGYRTLGGGKLMHRKFADMYDEVFFTEQRWSPYASKKPQSLQQNSRLVMRPLNGMPNDRQRVQPGKFSSFDWGAVPVQDDETGDGKVTNWAAEYLRNEANPKKPFFLATGFYRPHIPLYAPRKYFELYPVDSTIVPKVPSSDLDDVGSEAIALAHSIQTGGLHESVLQHGQWKDAVVAYLACISFVDTQIGKLLDALDSGPCAENTIVILWSDHGWHLGEKEHWGKTTGWERSTRVPLVIVPAKADSASYKIGSHCEEAVGLIDLYPTLIEMCALSSKAGLDGVSLVSQLSDPETKTTRVVVTTVDEGIFSVRDKRWRLIHYADGSEELYDEHKDPQEWKNLAGDERFAAVRERLGNSLPIE</sequence>
<dbReference type="RefSeq" id="WP_145060432.1">
    <property type="nucleotide sequence ID" value="NZ_CP036263.1"/>
</dbReference>
<keyword evidence="6" id="KW-0106">Calcium</keyword>
<evidence type="ECO:0000256" key="5">
    <source>
        <dbReference type="ARBA" id="ARBA00022801"/>
    </source>
</evidence>
<comment type="similarity">
    <text evidence="2">Belongs to the sulfatase family.</text>
</comment>
<evidence type="ECO:0000313" key="9">
    <source>
        <dbReference type="Proteomes" id="UP000319852"/>
    </source>
</evidence>
<evidence type="ECO:0000256" key="6">
    <source>
        <dbReference type="ARBA" id="ARBA00022837"/>
    </source>
</evidence>
<dbReference type="GO" id="GO:0004423">
    <property type="term" value="F:iduronate-2-sulfatase activity"/>
    <property type="evidence" value="ECO:0007669"/>
    <property type="project" value="InterPro"/>
</dbReference>
<accession>A0A517MWC7</accession>
<dbReference type="Proteomes" id="UP000319852">
    <property type="component" value="Chromosome"/>
</dbReference>
<dbReference type="KEGG" id="amob:HG15A2_24610"/>
<dbReference type="PANTHER" id="PTHR45953">
    <property type="entry name" value="IDURONATE 2-SULFATASE"/>
    <property type="match status" value="1"/>
</dbReference>
<evidence type="ECO:0000256" key="1">
    <source>
        <dbReference type="ARBA" id="ARBA00001913"/>
    </source>
</evidence>
<proteinExistence type="inferred from homology"/>
<comment type="cofactor">
    <cofactor evidence="1">
        <name>Ca(2+)</name>
        <dbReference type="ChEBI" id="CHEBI:29108"/>
    </cofactor>
</comment>
<keyword evidence="4" id="KW-0732">Signal</keyword>
<dbReference type="GO" id="GO:0046872">
    <property type="term" value="F:metal ion binding"/>
    <property type="evidence" value="ECO:0007669"/>
    <property type="project" value="UniProtKB-KW"/>
</dbReference>
<gene>
    <name evidence="8" type="primary">betC_4</name>
    <name evidence="8" type="ORF">HG15A2_24610</name>
</gene>
<dbReference type="Pfam" id="PF00884">
    <property type="entry name" value="Sulfatase"/>
    <property type="match status" value="1"/>
</dbReference>
<dbReference type="SUPFAM" id="SSF53649">
    <property type="entry name" value="Alkaline phosphatase-like"/>
    <property type="match status" value="1"/>
</dbReference>
<keyword evidence="5 8" id="KW-0378">Hydrolase</keyword>
<keyword evidence="3" id="KW-0479">Metal-binding</keyword>
<feature type="domain" description="Sulfatase N-terminal" evidence="7">
    <location>
        <begin position="38"/>
        <end position="398"/>
    </location>
</feature>